<evidence type="ECO:0000313" key="3">
    <source>
        <dbReference type="EMBL" id="MBB3118342.1"/>
    </source>
</evidence>
<dbReference type="Pfam" id="PF07589">
    <property type="entry name" value="PEP-CTERM"/>
    <property type="match status" value="1"/>
</dbReference>
<dbReference type="NCBIfam" id="TIGR02595">
    <property type="entry name" value="PEP_CTERM"/>
    <property type="match status" value="1"/>
</dbReference>
<feature type="domain" description="Ice-binding protein C-terminal" evidence="2">
    <location>
        <begin position="153"/>
        <end position="172"/>
    </location>
</feature>
<evidence type="ECO:0000256" key="1">
    <source>
        <dbReference type="SAM" id="SignalP"/>
    </source>
</evidence>
<evidence type="ECO:0000313" key="4">
    <source>
        <dbReference type="Proteomes" id="UP000541535"/>
    </source>
</evidence>
<keyword evidence="4" id="KW-1185">Reference proteome</keyword>
<dbReference type="AlphaFoldDB" id="A0A7W5FT75"/>
<dbReference type="NCBIfam" id="NF038126">
    <property type="entry name" value="PEP_CTERM_FxDxF"/>
    <property type="match status" value="1"/>
</dbReference>
<dbReference type="EMBL" id="JACHXD010000003">
    <property type="protein sequence ID" value="MBB3118342.1"/>
    <property type="molecule type" value="Genomic_DNA"/>
</dbReference>
<dbReference type="Proteomes" id="UP000541535">
    <property type="component" value="Unassembled WGS sequence"/>
</dbReference>
<reference evidence="3 4" key="1">
    <citation type="submission" date="2020-08" db="EMBL/GenBank/DDBJ databases">
        <title>Genomic Encyclopedia of Type Strains, Phase III (KMG-III): the genomes of soil and plant-associated and newly described type strains.</title>
        <authorList>
            <person name="Whitman W."/>
        </authorList>
    </citation>
    <scope>NUCLEOTIDE SEQUENCE [LARGE SCALE GENOMIC DNA]</scope>
    <source>
        <strain evidence="3 4">CECT 8897</strain>
    </source>
</reference>
<accession>A0A7W5FT75</accession>
<proteinExistence type="predicted"/>
<dbReference type="InterPro" id="IPR013424">
    <property type="entry name" value="Ice-binding_C"/>
</dbReference>
<feature type="signal peptide" evidence="1">
    <location>
        <begin position="1"/>
        <end position="28"/>
    </location>
</feature>
<gene>
    <name evidence="3" type="ORF">FHS03_001373</name>
</gene>
<feature type="chain" id="PRO_5030841724" description="Ice-binding protein C-terminal domain-containing protein" evidence="1">
    <location>
        <begin position="29"/>
        <end position="183"/>
    </location>
</feature>
<name>A0A7W5FT75_9BURK</name>
<comment type="caution">
    <text evidence="3">The sequence shown here is derived from an EMBL/GenBank/DDBJ whole genome shotgun (WGS) entry which is preliminary data.</text>
</comment>
<evidence type="ECO:0000259" key="2">
    <source>
        <dbReference type="Pfam" id="PF07589"/>
    </source>
</evidence>
<keyword evidence="1" id="KW-0732">Signal</keyword>
<sequence length="183" mass="19146">MKKALFSKLAASLLLTAGLFAASAPASADTTSLIFDEYKNAGFSITHIPGASFVDDFLFSVEDIPHYPSGTVVVGKTWVDGARLANYGIDSIEFFHVDTGGGYTMLPTTITSGLLEFYHEGALGVGSYGFRVTGHTLLPGMGGAYAGTLNLAPVPEPAAYLMLLIGVGLLAFTSKAKENDKLG</sequence>
<dbReference type="GO" id="GO:0004792">
    <property type="term" value="F:thiosulfate-cyanide sulfurtransferase activity"/>
    <property type="evidence" value="ECO:0007669"/>
    <property type="project" value="InterPro"/>
</dbReference>
<organism evidence="3 4">
    <name type="scientific">Pseudoduganella violacea</name>
    <dbReference type="NCBI Taxonomy" id="1715466"/>
    <lineage>
        <taxon>Bacteria</taxon>
        <taxon>Pseudomonadati</taxon>
        <taxon>Pseudomonadota</taxon>
        <taxon>Betaproteobacteria</taxon>
        <taxon>Burkholderiales</taxon>
        <taxon>Oxalobacteraceae</taxon>
        <taxon>Telluria group</taxon>
        <taxon>Pseudoduganella</taxon>
    </lineage>
</organism>
<dbReference type="RefSeq" id="WP_183440274.1">
    <property type="nucleotide sequence ID" value="NZ_JACHXD010000003.1"/>
</dbReference>
<protein>
    <recommendedName>
        <fullName evidence="2">Ice-binding protein C-terminal domain-containing protein</fullName>
    </recommendedName>
</protein>
<dbReference type="PROSITE" id="PS00380">
    <property type="entry name" value="RHODANESE_1"/>
    <property type="match status" value="1"/>
</dbReference>
<dbReference type="InterPro" id="IPR001307">
    <property type="entry name" value="Thiosulphate_STrfase_CS"/>
</dbReference>